<protein>
    <submittedName>
        <fullName evidence="11">Small conductance mechanosensitive channel</fullName>
    </submittedName>
</protein>
<evidence type="ECO:0000259" key="9">
    <source>
        <dbReference type="Pfam" id="PF00924"/>
    </source>
</evidence>
<dbReference type="Gene3D" id="1.10.287.1260">
    <property type="match status" value="1"/>
</dbReference>
<dbReference type="InterPro" id="IPR011014">
    <property type="entry name" value="MscS_channel_TM-2"/>
</dbReference>
<keyword evidence="6 8" id="KW-0472">Membrane</keyword>
<dbReference type="PANTHER" id="PTHR30460:SF0">
    <property type="entry name" value="MODERATE CONDUCTANCE MECHANOSENSITIVE CHANNEL YBIO"/>
    <property type="match status" value="1"/>
</dbReference>
<evidence type="ECO:0000256" key="1">
    <source>
        <dbReference type="ARBA" id="ARBA00004651"/>
    </source>
</evidence>
<dbReference type="InterPro" id="IPR011066">
    <property type="entry name" value="MscS_channel_C_sf"/>
</dbReference>
<comment type="similarity">
    <text evidence="2">Belongs to the MscS (TC 1.A.23) family.</text>
</comment>
<evidence type="ECO:0000256" key="3">
    <source>
        <dbReference type="ARBA" id="ARBA00022475"/>
    </source>
</evidence>
<accession>A0A1G7P8D5</accession>
<organism evidence="11 12">
    <name type="scientific">Facklamia miroungae</name>
    <dbReference type="NCBI Taxonomy" id="120956"/>
    <lineage>
        <taxon>Bacteria</taxon>
        <taxon>Bacillati</taxon>
        <taxon>Bacillota</taxon>
        <taxon>Bacilli</taxon>
        <taxon>Lactobacillales</taxon>
        <taxon>Aerococcaceae</taxon>
        <taxon>Facklamia</taxon>
    </lineage>
</organism>
<evidence type="ECO:0000256" key="5">
    <source>
        <dbReference type="ARBA" id="ARBA00022989"/>
    </source>
</evidence>
<feature type="transmembrane region" description="Helical" evidence="8">
    <location>
        <begin position="83"/>
        <end position="116"/>
    </location>
</feature>
<keyword evidence="12" id="KW-1185">Reference proteome</keyword>
<dbReference type="STRING" id="120956.SAMN05421791_101134"/>
<dbReference type="OrthoDB" id="9809206at2"/>
<dbReference type="Proteomes" id="UP000199708">
    <property type="component" value="Unassembled WGS sequence"/>
</dbReference>
<dbReference type="SUPFAM" id="SSF82861">
    <property type="entry name" value="Mechanosensitive channel protein MscS (YggB), transmembrane region"/>
    <property type="match status" value="1"/>
</dbReference>
<evidence type="ECO:0000256" key="8">
    <source>
        <dbReference type="SAM" id="Phobius"/>
    </source>
</evidence>
<keyword evidence="4 8" id="KW-0812">Transmembrane</keyword>
<dbReference type="AlphaFoldDB" id="A0A1G7P8D5"/>
<feature type="domain" description="Mechanosensitive ion channel MscS" evidence="9">
    <location>
        <begin position="120"/>
        <end position="184"/>
    </location>
</feature>
<evidence type="ECO:0000256" key="7">
    <source>
        <dbReference type="ARBA" id="ARBA00059688"/>
    </source>
</evidence>
<dbReference type="InterPro" id="IPR023408">
    <property type="entry name" value="MscS_beta-dom_sf"/>
</dbReference>
<feature type="transmembrane region" description="Helical" evidence="8">
    <location>
        <begin position="20"/>
        <end position="41"/>
    </location>
</feature>
<dbReference type="Gene3D" id="2.30.30.60">
    <property type="match status" value="1"/>
</dbReference>
<dbReference type="SUPFAM" id="SSF50182">
    <property type="entry name" value="Sm-like ribonucleoproteins"/>
    <property type="match status" value="1"/>
</dbReference>
<name>A0A1G7P8D5_9LACT</name>
<sequence>MTFFKNFFKQFQTEIDLIQISQALLIGFCKIIFSVIILYFMKKIFIKMIETYFLGKRSSRIRFAKQARNHTISRLLTNLVQYLYYFLLAYTVLSIIGVPVGTLVAGAGIVSLAIGLGAKDLVSDVVNGFFILLEHQFDVGDAVSINGYSGTVHSIGLRNTVIRDYNGTHHFIPNGSIGQMSNLSLNSIRVDIDLFIYPDQDIDQLEERLQEIYLNVPQDDQLILRDPDFLGVFRDPQGRLIYKIRIWSKSVDDMLVVQARYYKAFIQGLSEAKVKLAMGNQERVQVALNDEESTLTNESY</sequence>
<evidence type="ECO:0000256" key="6">
    <source>
        <dbReference type="ARBA" id="ARBA00023136"/>
    </source>
</evidence>
<dbReference type="FunFam" id="2.30.30.60:FF:000001">
    <property type="entry name" value="MscS Mechanosensitive ion channel"/>
    <property type="match status" value="1"/>
</dbReference>
<dbReference type="Pfam" id="PF21088">
    <property type="entry name" value="MS_channel_1st"/>
    <property type="match status" value="1"/>
</dbReference>
<dbReference type="InterPro" id="IPR049142">
    <property type="entry name" value="MS_channel_1st"/>
</dbReference>
<feature type="domain" description="Mechanosensitive ion channel transmembrane helices 2/3" evidence="10">
    <location>
        <begin position="79"/>
        <end position="119"/>
    </location>
</feature>
<proteinExistence type="inferred from homology"/>
<comment type="subcellular location">
    <subcellularLocation>
        <location evidence="1">Cell membrane</location>
        <topology evidence="1">Multi-pass membrane protein</topology>
    </subcellularLocation>
</comment>
<evidence type="ECO:0000256" key="4">
    <source>
        <dbReference type="ARBA" id="ARBA00022692"/>
    </source>
</evidence>
<dbReference type="PANTHER" id="PTHR30460">
    <property type="entry name" value="MODERATE CONDUCTANCE MECHANOSENSITIVE CHANNEL YBIO"/>
    <property type="match status" value="1"/>
</dbReference>
<keyword evidence="5 8" id="KW-1133">Transmembrane helix</keyword>
<dbReference type="Pfam" id="PF00924">
    <property type="entry name" value="MS_channel_2nd"/>
    <property type="match status" value="1"/>
</dbReference>
<dbReference type="RefSeq" id="WP_090288839.1">
    <property type="nucleotide sequence ID" value="NZ_FNCK01000001.1"/>
</dbReference>
<evidence type="ECO:0000313" key="11">
    <source>
        <dbReference type="EMBL" id="SDF81690.1"/>
    </source>
</evidence>
<dbReference type="InterPro" id="IPR045276">
    <property type="entry name" value="YbiO_bact"/>
</dbReference>
<dbReference type="GO" id="GO:0005886">
    <property type="term" value="C:plasma membrane"/>
    <property type="evidence" value="ECO:0007669"/>
    <property type="project" value="UniProtKB-SubCell"/>
</dbReference>
<dbReference type="InterPro" id="IPR010920">
    <property type="entry name" value="LSM_dom_sf"/>
</dbReference>
<reference evidence="11 12" key="1">
    <citation type="submission" date="2016-10" db="EMBL/GenBank/DDBJ databases">
        <authorList>
            <person name="de Groot N.N."/>
        </authorList>
    </citation>
    <scope>NUCLEOTIDE SEQUENCE [LARGE SCALE GENOMIC DNA]</scope>
    <source>
        <strain evidence="11 12">ATCC BAA-466</strain>
    </source>
</reference>
<evidence type="ECO:0000313" key="12">
    <source>
        <dbReference type="Proteomes" id="UP000199708"/>
    </source>
</evidence>
<dbReference type="InterPro" id="IPR006685">
    <property type="entry name" value="MscS_channel_2nd"/>
</dbReference>
<comment type="function">
    <text evidence="7">May play a role in resistance to osmotic downshock.</text>
</comment>
<dbReference type="GO" id="GO:0008381">
    <property type="term" value="F:mechanosensitive monoatomic ion channel activity"/>
    <property type="evidence" value="ECO:0007669"/>
    <property type="project" value="InterPro"/>
</dbReference>
<keyword evidence="3" id="KW-1003">Cell membrane</keyword>
<evidence type="ECO:0000256" key="2">
    <source>
        <dbReference type="ARBA" id="ARBA00008017"/>
    </source>
</evidence>
<dbReference type="SUPFAM" id="SSF82689">
    <property type="entry name" value="Mechanosensitive channel protein MscS (YggB), C-terminal domain"/>
    <property type="match status" value="1"/>
</dbReference>
<evidence type="ECO:0000259" key="10">
    <source>
        <dbReference type="Pfam" id="PF21088"/>
    </source>
</evidence>
<gene>
    <name evidence="11" type="ORF">SAMN05421791_101134</name>
</gene>
<dbReference type="EMBL" id="FNCK01000001">
    <property type="protein sequence ID" value="SDF81690.1"/>
    <property type="molecule type" value="Genomic_DNA"/>
</dbReference>